<feature type="coiled-coil region" evidence="3">
    <location>
        <begin position="61"/>
        <end position="95"/>
    </location>
</feature>
<dbReference type="EMBL" id="JABWAD010000016">
    <property type="protein sequence ID" value="KAF6071623.1"/>
    <property type="molecule type" value="Genomic_DNA"/>
</dbReference>
<evidence type="ECO:0000256" key="4">
    <source>
        <dbReference type="SAM" id="MobiDB-lite"/>
    </source>
</evidence>
<comment type="caution">
    <text evidence="6">The sequence shown here is derived from an EMBL/GenBank/DDBJ whole genome shotgun (WGS) entry which is preliminary data.</text>
</comment>
<feature type="domain" description="Guanine nucleotide-binding protein-like 3 N-terminal" evidence="5">
    <location>
        <begin position="13"/>
        <end position="88"/>
    </location>
</feature>
<dbReference type="InterPro" id="IPR014813">
    <property type="entry name" value="Gnl3_N_dom"/>
</dbReference>
<evidence type="ECO:0000256" key="3">
    <source>
        <dbReference type="SAM" id="Coils"/>
    </source>
</evidence>
<keyword evidence="3" id="KW-0175">Coiled coil</keyword>
<evidence type="ECO:0000313" key="6">
    <source>
        <dbReference type="EMBL" id="KAF6071623.1"/>
    </source>
</evidence>
<accession>A0A8H6F544</accession>
<name>A0A8H6F544_CANAX</name>
<organism evidence="6 7">
    <name type="scientific">Candida albicans</name>
    <name type="common">Yeast</name>
    <dbReference type="NCBI Taxonomy" id="5476"/>
    <lineage>
        <taxon>Eukaryota</taxon>
        <taxon>Fungi</taxon>
        <taxon>Dikarya</taxon>
        <taxon>Ascomycota</taxon>
        <taxon>Saccharomycotina</taxon>
        <taxon>Pichiomycetes</taxon>
        <taxon>Debaryomycetaceae</taxon>
        <taxon>Candida/Lodderomyces clade</taxon>
        <taxon>Candida</taxon>
    </lineage>
</organism>
<feature type="compositionally biased region" description="Basic residues" evidence="4">
    <location>
        <begin position="1"/>
        <end position="13"/>
    </location>
</feature>
<evidence type="ECO:0000259" key="5">
    <source>
        <dbReference type="Pfam" id="PF08701"/>
    </source>
</evidence>
<proteinExistence type="predicted"/>
<evidence type="ECO:0000256" key="2">
    <source>
        <dbReference type="ARBA" id="ARBA00023242"/>
    </source>
</evidence>
<evidence type="ECO:0000256" key="1">
    <source>
        <dbReference type="ARBA" id="ARBA00004123"/>
    </source>
</evidence>
<protein>
    <submittedName>
        <fullName evidence="6">GNL3L/Grn1 putative GTPase family protein</fullName>
    </submittedName>
</protein>
<keyword evidence="2" id="KW-0539">Nucleus</keyword>
<dbReference type="AlphaFoldDB" id="A0A8H6F544"/>
<dbReference type="Pfam" id="PF08701">
    <property type="entry name" value="GN3L_Grn1"/>
    <property type="match status" value="1"/>
</dbReference>
<gene>
    <name evidence="6" type="ORF">FOB64_001339</name>
</gene>
<sequence>MRVKKPTSKRTTTRMREGIKKKAAAKRRKDKKIAKKDVTWKSRKSKDPGIPASFPYKDKIITELEEGRRIEKERREQLKLQKQQERQELWQEEKLLKTMMKWMKMTKKKEMEPMD</sequence>
<evidence type="ECO:0000313" key="7">
    <source>
        <dbReference type="Proteomes" id="UP000536275"/>
    </source>
</evidence>
<feature type="compositionally biased region" description="Basic residues" evidence="4">
    <location>
        <begin position="21"/>
        <end position="34"/>
    </location>
</feature>
<dbReference type="Proteomes" id="UP000536275">
    <property type="component" value="Unassembled WGS sequence"/>
</dbReference>
<reference evidence="6 7" key="1">
    <citation type="submission" date="2020-03" db="EMBL/GenBank/DDBJ databases">
        <title>FDA dAtabase for Regulatory Grade micrObial Sequences (FDA-ARGOS): Supporting development and validation of Infectious Disease Dx tests.</title>
        <authorList>
            <person name="Campos J."/>
            <person name="Goldberg B."/>
            <person name="Tallon L."/>
            <person name="Sadzewicz L."/>
            <person name="Vavikolanu K."/>
            <person name="Mehta A."/>
            <person name="Aluvathingal J."/>
            <person name="Nadendla S."/>
            <person name="Nandy P."/>
            <person name="Geyer C."/>
            <person name="Yan Y."/>
            <person name="Sichtig H."/>
        </authorList>
    </citation>
    <scope>NUCLEOTIDE SEQUENCE [LARGE SCALE GENOMIC DNA]</scope>
    <source>
        <strain evidence="6 7">FDAARGOS_656</strain>
    </source>
</reference>
<dbReference type="GO" id="GO:0005634">
    <property type="term" value="C:nucleus"/>
    <property type="evidence" value="ECO:0007669"/>
    <property type="project" value="UniProtKB-SubCell"/>
</dbReference>
<comment type="subcellular location">
    <subcellularLocation>
        <location evidence="1">Nucleus</location>
    </subcellularLocation>
</comment>
<feature type="region of interest" description="Disordered" evidence="4">
    <location>
        <begin position="1"/>
        <end position="54"/>
    </location>
</feature>